<evidence type="ECO:0000313" key="3">
    <source>
        <dbReference type="Proteomes" id="UP000254424"/>
    </source>
</evidence>
<proteinExistence type="predicted"/>
<organism evidence="2 3">
    <name type="scientific">Bacteroides eggerthii</name>
    <dbReference type="NCBI Taxonomy" id="28111"/>
    <lineage>
        <taxon>Bacteria</taxon>
        <taxon>Pseudomonadati</taxon>
        <taxon>Bacteroidota</taxon>
        <taxon>Bacteroidia</taxon>
        <taxon>Bacteroidales</taxon>
        <taxon>Bacteroidaceae</taxon>
        <taxon>Bacteroides</taxon>
    </lineage>
</organism>
<dbReference type="InterPro" id="IPR029058">
    <property type="entry name" value="AB_hydrolase_fold"/>
</dbReference>
<reference evidence="2 3" key="1">
    <citation type="submission" date="2018-06" db="EMBL/GenBank/DDBJ databases">
        <authorList>
            <consortium name="Pathogen Informatics"/>
            <person name="Doyle S."/>
        </authorList>
    </citation>
    <scope>NUCLEOTIDE SEQUENCE [LARGE SCALE GENOMIC DNA]</scope>
    <source>
        <strain evidence="2 3">NCTC11155</strain>
    </source>
</reference>
<accession>A0A380YJD9</accession>
<dbReference type="InterPro" id="IPR007398">
    <property type="entry name" value="BioG"/>
</dbReference>
<dbReference type="AlphaFoldDB" id="A0A380YJD9"/>
<evidence type="ECO:0000313" key="2">
    <source>
        <dbReference type="EMBL" id="SUV28955.1"/>
    </source>
</evidence>
<dbReference type="GeneID" id="93070848"/>
<sequence>MKQVYIVHENHPKLLLLFAGWAADETPFKQYRPKGMDYMVCYDYRTLDFDKSIFDRYQRVNVVTWSMGVWVGSLILSNIPQNKILSIAFNGSISPIDNLEGIPLKTYQATLDGLTPASLQKFLRRMCKDSDAYKAFMEITPRRNFDEIKEELRLIKEQYFEMHGSIEKKDIYNEKDEDKFQEYYDKYNYEYDYVFIGNNDRIFPPENLRINNESPVHSNVILTDNAHYDEPMFRFLLQDMWEMTVDDFICHLKTINIDETIEE</sequence>
<dbReference type="EMBL" id="CP072227">
    <property type="protein sequence ID" value="QUT47293.1"/>
    <property type="molecule type" value="Genomic_DNA"/>
</dbReference>
<dbReference type="KEGG" id="beg:INE88_04146"/>
<name>A0A380YJD9_9BACE</name>
<dbReference type="Proteomes" id="UP000679226">
    <property type="component" value="Chromosome"/>
</dbReference>
<dbReference type="OrthoDB" id="7688089at2"/>
<dbReference type="SUPFAM" id="SSF53474">
    <property type="entry name" value="alpha/beta-Hydrolases"/>
    <property type="match status" value="1"/>
</dbReference>
<dbReference type="Pfam" id="PF04301">
    <property type="entry name" value="BioG"/>
    <property type="match status" value="1"/>
</dbReference>
<dbReference type="STRING" id="483216.BACEGG_01776"/>
<dbReference type="RefSeq" id="WP_004290065.1">
    <property type="nucleotide sequence ID" value="NZ_CABKNQ010000019.1"/>
</dbReference>
<reference evidence="1" key="2">
    <citation type="journal article" date="2021" name="PLoS Genet.">
        <title>Mobile Type VI secretion system loci of the gut Bacteroidales display extensive intra-ecosystem transfer, multi-species spread and geographical clustering.</title>
        <authorList>
            <person name="Garcia-Bayona L."/>
            <person name="Coyne M.J."/>
            <person name="Comstock L.E."/>
        </authorList>
    </citation>
    <scope>NUCLEOTIDE SEQUENCE</scope>
    <source>
        <strain evidence="1">CL11T00C20</strain>
    </source>
</reference>
<protein>
    <submittedName>
        <fullName evidence="2">Biotin synthesis protein BioC</fullName>
    </submittedName>
</protein>
<evidence type="ECO:0000313" key="1">
    <source>
        <dbReference type="EMBL" id="QUT47293.1"/>
    </source>
</evidence>
<gene>
    <name evidence="1" type="ORF">INE88_04146</name>
    <name evidence="2" type="ORF">NCTC11155_00916</name>
</gene>
<dbReference type="EMBL" id="UFSX01000001">
    <property type="protein sequence ID" value="SUV28955.1"/>
    <property type="molecule type" value="Genomic_DNA"/>
</dbReference>
<dbReference type="Proteomes" id="UP000254424">
    <property type="component" value="Unassembled WGS sequence"/>
</dbReference>